<dbReference type="RefSeq" id="WP_150553729.1">
    <property type="nucleotide sequence ID" value="NZ_CABPSC010000001.1"/>
</dbReference>
<dbReference type="PANTHER" id="PTHR11879:SF37">
    <property type="entry name" value="AROMATIC-AMINO-ACID AMINOTRANSFERASE"/>
    <property type="match status" value="1"/>
</dbReference>
<evidence type="ECO:0000259" key="7">
    <source>
        <dbReference type="Pfam" id="PF00155"/>
    </source>
</evidence>
<dbReference type="PRINTS" id="PR00799">
    <property type="entry name" value="TRANSAMINASE"/>
</dbReference>
<dbReference type="SUPFAM" id="SSF53383">
    <property type="entry name" value="PLP-dependent transferases"/>
    <property type="match status" value="1"/>
</dbReference>
<gene>
    <name evidence="8" type="ORF">PNO31109_00153</name>
</gene>
<dbReference type="InterPro" id="IPR004839">
    <property type="entry name" value="Aminotransferase_I/II_large"/>
</dbReference>
<name>A0A5E4RI12_9BURK</name>
<dbReference type="Gene3D" id="3.40.640.10">
    <property type="entry name" value="Type I PLP-dependent aspartate aminotransferase-like (Major domain)"/>
    <property type="match status" value="1"/>
</dbReference>
<accession>A0A5E4RI12</accession>
<dbReference type="GO" id="GO:0030170">
    <property type="term" value="F:pyridoxal phosphate binding"/>
    <property type="evidence" value="ECO:0007669"/>
    <property type="project" value="InterPro"/>
</dbReference>
<evidence type="ECO:0000256" key="6">
    <source>
        <dbReference type="ARBA" id="ARBA00022898"/>
    </source>
</evidence>
<evidence type="ECO:0000256" key="2">
    <source>
        <dbReference type="ARBA" id="ARBA00007441"/>
    </source>
</evidence>
<keyword evidence="4 8" id="KW-0032">Aminotransferase</keyword>
<dbReference type="Gene3D" id="3.90.1150.10">
    <property type="entry name" value="Aspartate Aminotransferase, domain 1"/>
    <property type="match status" value="1"/>
</dbReference>
<dbReference type="PANTHER" id="PTHR11879">
    <property type="entry name" value="ASPARTATE AMINOTRANSFERASE"/>
    <property type="match status" value="1"/>
</dbReference>
<proteinExistence type="inferred from homology"/>
<dbReference type="InterPro" id="IPR015422">
    <property type="entry name" value="PyrdxlP-dep_Trfase_small"/>
</dbReference>
<evidence type="ECO:0000256" key="5">
    <source>
        <dbReference type="ARBA" id="ARBA00022679"/>
    </source>
</evidence>
<reference evidence="8 9" key="1">
    <citation type="submission" date="2019-08" db="EMBL/GenBank/DDBJ databases">
        <authorList>
            <person name="Peeters C."/>
        </authorList>
    </citation>
    <scope>NUCLEOTIDE SEQUENCE [LARGE SCALE GENOMIC DNA]</scope>
    <source>
        <strain evidence="8 9">LMG 31109</strain>
    </source>
</reference>
<evidence type="ECO:0000256" key="3">
    <source>
        <dbReference type="ARBA" id="ARBA00011738"/>
    </source>
</evidence>
<dbReference type="GO" id="GO:0004838">
    <property type="term" value="F:L-tyrosine-2-oxoglutarate transaminase activity"/>
    <property type="evidence" value="ECO:0007669"/>
    <property type="project" value="TreeGrafter"/>
</dbReference>
<comment type="similarity">
    <text evidence="2">Belongs to the class-I pyridoxal-phosphate-dependent aminotransferase family.</text>
</comment>
<organism evidence="8 9">
    <name type="scientific">Pandoraea nosoerga</name>
    <dbReference type="NCBI Taxonomy" id="2508296"/>
    <lineage>
        <taxon>Bacteria</taxon>
        <taxon>Pseudomonadati</taxon>
        <taxon>Pseudomonadota</taxon>
        <taxon>Betaproteobacteria</taxon>
        <taxon>Burkholderiales</taxon>
        <taxon>Burkholderiaceae</taxon>
        <taxon>Pandoraea</taxon>
    </lineage>
</organism>
<sequence>MFEHIDAYPGDPILSLNENFAKDPRANKVNLSIGIYYDDDGRLPVMQAVREAEALLLAEVGPKPYLPMAGFANYRDVVQGLVFGEDSPARADGRIATVQTLGGSGALKVGADFIKRYFPDSQVWVSDPTWDNHRFIFERAGFTVNTYPYYDEATGGLQFEAMVDAIDKLPARSVVLLHACCHNPTGVDLNDAQWVQLIEVLGKRELLPFVDMAYQGFGSGIDADAFVIRELARRGLPAFVANSFSKNFSLYGERCGGLSVICESAEAAERVLGQLTSAVRSNYSNPPTHGAKIVAKVLGTPELRKSWEDELSQMCQRITRMRGAIHEGLRGRVPETMLSRYLEQRGMFTYTGLSSAQVDVLREQHGVYLIRSGRMCVAGLNEKNVAVVADSIAKVLGNA</sequence>
<dbReference type="EC" id="2.6.1.57" evidence="8"/>
<comment type="cofactor">
    <cofactor evidence="1">
        <name>pyridoxal 5'-phosphate</name>
        <dbReference type="ChEBI" id="CHEBI:597326"/>
    </cofactor>
</comment>
<dbReference type="GO" id="GO:0005829">
    <property type="term" value="C:cytosol"/>
    <property type="evidence" value="ECO:0007669"/>
    <property type="project" value="TreeGrafter"/>
</dbReference>
<dbReference type="Proteomes" id="UP000367825">
    <property type="component" value="Unassembled WGS sequence"/>
</dbReference>
<protein>
    <submittedName>
        <fullName evidence="8">Aromatic amino acid aminotransferase</fullName>
        <ecNumber evidence="8">2.6.1.57</ecNumber>
    </submittedName>
</protein>
<dbReference type="GO" id="GO:0033585">
    <property type="term" value="P:L-phenylalanine biosynthetic process from chorismate via phenylpyruvate"/>
    <property type="evidence" value="ECO:0007669"/>
    <property type="project" value="TreeGrafter"/>
</dbReference>
<dbReference type="Pfam" id="PF00155">
    <property type="entry name" value="Aminotran_1_2"/>
    <property type="match status" value="1"/>
</dbReference>
<dbReference type="FunFam" id="3.40.640.10:FF:000015">
    <property type="entry name" value="Aspartate aminotransferase"/>
    <property type="match status" value="1"/>
</dbReference>
<dbReference type="AlphaFoldDB" id="A0A5E4RI12"/>
<keyword evidence="6" id="KW-0663">Pyridoxal phosphate</keyword>
<comment type="subunit">
    <text evidence="3">Homodimer.</text>
</comment>
<keyword evidence="9" id="KW-1185">Reference proteome</keyword>
<evidence type="ECO:0000256" key="4">
    <source>
        <dbReference type="ARBA" id="ARBA00022576"/>
    </source>
</evidence>
<dbReference type="InterPro" id="IPR015424">
    <property type="entry name" value="PyrdxlP-dep_Trfase"/>
</dbReference>
<keyword evidence="5 8" id="KW-0808">Transferase</keyword>
<dbReference type="NCBIfam" id="NF006719">
    <property type="entry name" value="PRK09257.1"/>
    <property type="match status" value="1"/>
</dbReference>
<dbReference type="InterPro" id="IPR000796">
    <property type="entry name" value="Asp_trans"/>
</dbReference>
<evidence type="ECO:0000313" key="8">
    <source>
        <dbReference type="EMBL" id="VVD62132.1"/>
    </source>
</evidence>
<dbReference type="InterPro" id="IPR015421">
    <property type="entry name" value="PyrdxlP-dep_Trfase_major"/>
</dbReference>
<evidence type="ECO:0000313" key="9">
    <source>
        <dbReference type="Proteomes" id="UP000367825"/>
    </source>
</evidence>
<feature type="domain" description="Aminotransferase class I/classII large" evidence="7">
    <location>
        <begin position="27"/>
        <end position="392"/>
    </location>
</feature>
<dbReference type="EMBL" id="CABPSC010000001">
    <property type="protein sequence ID" value="VVD62132.1"/>
    <property type="molecule type" value="Genomic_DNA"/>
</dbReference>
<dbReference type="GO" id="GO:0042802">
    <property type="term" value="F:identical protein binding"/>
    <property type="evidence" value="ECO:0007669"/>
    <property type="project" value="TreeGrafter"/>
</dbReference>
<evidence type="ECO:0000256" key="1">
    <source>
        <dbReference type="ARBA" id="ARBA00001933"/>
    </source>
</evidence>
<dbReference type="CDD" id="cd00609">
    <property type="entry name" value="AAT_like"/>
    <property type="match status" value="1"/>
</dbReference>
<dbReference type="OrthoDB" id="9766445at2"/>